<name>A0ABU7RTT3_9ACTN</name>
<dbReference type="Proteomes" id="UP001332243">
    <property type="component" value="Unassembled WGS sequence"/>
</dbReference>
<dbReference type="PANTHER" id="PTHR30168:SF0">
    <property type="entry name" value="INNER MEMBRANE PROTEIN"/>
    <property type="match status" value="1"/>
</dbReference>
<feature type="region of interest" description="Disordered" evidence="5">
    <location>
        <begin position="29"/>
        <end position="59"/>
    </location>
</feature>
<evidence type="ECO:0000313" key="7">
    <source>
        <dbReference type="Proteomes" id="UP001332243"/>
    </source>
</evidence>
<keyword evidence="7" id="KW-1185">Reference proteome</keyword>
<evidence type="ECO:0000256" key="5">
    <source>
        <dbReference type="SAM" id="MobiDB-lite"/>
    </source>
</evidence>
<keyword evidence="2" id="KW-0812">Transmembrane</keyword>
<evidence type="ECO:0000256" key="1">
    <source>
        <dbReference type="ARBA" id="ARBA00004167"/>
    </source>
</evidence>
<dbReference type="PROSITE" id="PS51257">
    <property type="entry name" value="PROKAR_LIPOPROTEIN"/>
    <property type="match status" value="1"/>
</dbReference>
<evidence type="ECO:0000256" key="2">
    <source>
        <dbReference type="ARBA" id="ARBA00022692"/>
    </source>
</evidence>
<comment type="subcellular location">
    <subcellularLocation>
        <location evidence="1">Membrane</location>
        <topology evidence="1">Single-pass membrane protein</topology>
    </subcellularLocation>
</comment>
<keyword evidence="3" id="KW-1133">Transmembrane helix</keyword>
<evidence type="ECO:0000256" key="3">
    <source>
        <dbReference type="ARBA" id="ARBA00022989"/>
    </source>
</evidence>
<gene>
    <name evidence="6" type="ORF">V1633_15595</name>
</gene>
<accession>A0ABU7RTT3</accession>
<evidence type="ECO:0000313" key="6">
    <source>
        <dbReference type="EMBL" id="MEE6259913.1"/>
    </source>
</evidence>
<dbReference type="EMBL" id="JAZGQK010000012">
    <property type="protein sequence ID" value="MEE6259913.1"/>
    <property type="molecule type" value="Genomic_DNA"/>
</dbReference>
<comment type="caution">
    <text evidence="6">The sequence shown here is derived from an EMBL/GenBank/DDBJ whole genome shotgun (WGS) entry which is preliminary data.</text>
</comment>
<keyword evidence="4" id="KW-0472">Membrane</keyword>
<organism evidence="6 7">
    <name type="scientific">Plantactinospora sonchi</name>
    <dbReference type="NCBI Taxonomy" id="1544735"/>
    <lineage>
        <taxon>Bacteria</taxon>
        <taxon>Bacillati</taxon>
        <taxon>Actinomycetota</taxon>
        <taxon>Actinomycetes</taxon>
        <taxon>Micromonosporales</taxon>
        <taxon>Micromonosporaceae</taxon>
        <taxon>Plantactinospora</taxon>
    </lineage>
</organism>
<evidence type="ECO:0000256" key="4">
    <source>
        <dbReference type="ARBA" id="ARBA00023136"/>
    </source>
</evidence>
<proteinExistence type="predicted"/>
<dbReference type="InterPro" id="IPR007343">
    <property type="entry name" value="Uncharacterised_pept_Zn_put"/>
</dbReference>
<dbReference type="Pfam" id="PF04228">
    <property type="entry name" value="Zn_peptidase"/>
    <property type="match status" value="1"/>
</dbReference>
<feature type="compositionally biased region" description="Pro residues" evidence="5">
    <location>
        <begin position="36"/>
        <end position="45"/>
    </location>
</feature>
<protein>
    <submittedName>
        <fullName evidence="6">Neutral zinc metallopeptidase</fullName>
    </submittedName>
</protein>
<sequence>MRPFRRTDRFWRLLALTVTAVVAGACFVGPRDGQEPSPPDGPATPTPTSGSEQAGADRPMNVDDFEQDMKTAVRVAELYWAGEFREAGERFQRVSQISAYRRAGEIECGGQALPTNNAVYCSVGDFIAYDINWAVVAFQQIGDAFLYYLLGHEYAHAIQARLGVRHEYTIQHELQADCMAGAYIGDSERGQVLAVEEGDIDELLAGLRAVADDPNQPWFAEDAHGTVEQRTSAFFGGYQSGLGACDLG</sequence>
<dbReference type="RefSeq" id="WP_331215029.1">
    <property type="nucleotide sequence ID" value="NZ_JAZGQK010000012.1"/>
</dbReference>
<reference evidence="6 7" key="1">
    <citation type="submission" date="2024-01" db="EMBL/GenBank/DDBJ databases">
        <title>Genome insights into Plantactinospora sonchi sp. nov.</title>
        <authorList>
            <person name="Wang L."/>
        </authorList>
    </citation>
    <scope>NUCLEOTIDE SEQUENCE [LARGE SCALE GENOMIC DNA]</scope>
    <source>
        <strain evidence="6 7">NEAU-QY2</strain>
    </source>
</reference>
<dbReference type="PANTHER" id="PTHR30168">
    <property type="entry name" value="PUTATIVE MEMBRANE PROTEIN YPFJ"/>
    <property type="match status" value="1"/>
</dbReference>